<dbReference type="InterPro" id="IPR027159">
    <property type="entry name" value="CBP80"/>
</dbReference>
<feature type="domain" description="MIF4G-like type 2" evidence="3">
    <location>
        <begin position="550"/>
        <end position="855"/>
    </location>
</feature>
<evidence type="ECO:0000259" key="2">
    <source>
        <dbReference type="Pfam" id="PF09088"/>
    </source>
</evidence>
<dbReference type="InParanoid" id="A0A067NZ14"/>
<name>A0A067NZ14_PLEO1</name>
<dbReference type="SUPFAM" id="SSF48371">
    <property type="entry name" value="ARM repeat"/>
    <property type="match status" value="3"/>
</dbReference>
<dbReference type="Gene3D" id="1.25.40.180">
    <property type="match status" value="3"/>
</dbReference>
<dbReference type="GO" id="GO:0005846">
    <property type="term" value="C:nuclear cap binding complex"/>
    <property type="evidence" value="ECO:0007669"/>
    <property type="project" value="InterPro"/>
</dbReference>
<dbReference type="HOGENOM" id="CLU_004991_0_0_1"/>
<dbReference type="PANTHER" id="PTHR12412">
    <property type="entry name" value="CAP BINDING PROTEIN"/>
    <property type="match status" value="1"/>
</dbReference>
<evidence type="ECO:0000256" key="1">
    <source>
        <dbReference type="SAM" id="MobiDB-lite"/>
    </source>
</evidence>
<organism evidence="4 5">
    <name type="scientific">Pleurotus ostreatus (strain PC15)</name>
    <name type="common">Oyster mushroom</name>
    <dbReference type="NCBI Taxonomy" id="1137138"/>
    <lineage>
        <taxon>Eukaryota</taxon>
        <taxon>Fungi</taxon>
        <taxon>Dikarya</taxon>
        <taxon>Basidiomycota</taxon>
        <taxon>Agaricomycotina</taxon>
        <taxon>Agaricomycetes</taxon>
        <taxon>Agaricomycetidae</taxon>
        <taxon>Agaricales</taxon>
        <taxon>Pleurotineae</taxon>
        <taxon>Pleurotaceae</taxon>
        <taxon>Pleurotus</taxon>
    </lineage>
</organism>
<dbReference type="AlphaFoldDB" id="A0A067NZ14"/>
<evidence type="ECO:0008006" key="6">
    <source>
        <dbReference type="Google" id="ProtNLM"/>
    </source>
</evidence>
<sequence length="892" mass="99820">MSEIPFKNVAHSESLSLTSDDWDNNRRDAVESPEQRLKSAILKFGEVDAVEELPGLVKQIHAESTVVLPSSISEAFRIGRVSTVTEQPYKIPSYVALLRSLYDPSDVEGPPGAPPLARQILEDFWKGFQAYLDKLSWRDTRLCIHFFAHLTVAGIISADSMFGLLQSFTAVLDEFGVSHGRAKQAALCAAEGLMIVSNTLLLAGQVLKQTSSSKVTDIMTAIQTYNDTTMTSRWIVLPLVHLHSTESNFNNVDELLDSLLLALKALDDSDFTETNNTYPQSYASFPALDSAEHPQFDLPSVLVPPEVIELDGLTNDDGEDVQVQKQEWPEYYIRLFDDEISPSPKTPLGYATRSTIVDVVDIFEVNRKECARLLLELPKWTSPGVFKPRPGAPAAEDPTPGPNWQLESTIIEVILGSLLVLPESSHKSLYYFGLITELCKLSPPTVGPAVGKSIRKLYTNLAEGLDVDVARRFAEWFAVHMSNFGFQWVWKEWIPDLSLDPQHPRRTYMRRAIEFEIRLAYHERIHKTLPPEMQDPASLTISEQPPGPNFEYDEADHVHHDAAQSVLNLLRGRAKPDDVIAELETLKSSLESSDTEHVDSVVRSIVVQSLLHIGARSFSHLLNAIERYLPLLRHIASAGVSSTGGSGNAEAKTDILTAAATFWRQNGQLVGIVFDKLMQYQIVDPTDVITWTFANGGAVSDRNQHTSKYMSMYEWDLVKGALDKANGRVMIARRKVTALRKEDDETRARANARVGETMEVDADGKADELPTSENPQLTAALKAFATLTREQKAALSCTLEGFVGALTNPDQRVQVQQVVSASEWENRETWNSEQWSAWETWGWYRNFCRMYSPYLRNYSTTLYTISLSRFEGSSDPVEQLLHKTWNIAMGVE</sequence>
<dbReference type="GO" id="GO:0000184">
    <property type="term" value="P:nuclear-transcribed mRNA catabolic process, nonsense-mediated decay"/>
    <property type="evidence" value="ECO:0007669"/>
    <property type="project" value="TreeGrafter"/>
</dbReference>
<gene>
    <name evidence="4" type="ORF">PLEOSDRAFT_1063590</name>
</gene>
<dbReference type="InterPro" id="IPR015172">
    <property type="entry name" value="MIF4G-like_typ-1"/>
</dbReference>
<dbReference type="GO" id="GO:0000339">
    <property type="term" value="F:RNA cap binding"/>
    <property type="evidence" value="ECO:0007669"/>
    <property type="project" value="InterPro"/>
</dbReference>
<dbReference type="GO" id="GO:0005634">
    <property type="term" value="C:nucleus"/>
    <property type="evidence" value="ECO:0007669"/>
    <property type="project" value="TreeGrafter"/>
</dbReference>
<dbReference type="VEuPathDB" id="FungiDB:PLEOSDRAFT_1063590"/>
<evidence type="ECO:0000313" key="4">
    <source>
        <dbReference type="EMBL" id="KDQ28831.1"/>
    </source>
</evidence>
<dbReference type="GO" id="GO:0003729">
    <property type="term" value="F:mRNA binding"/>
    <property type="evidence" value="ECO:0007669"/>
    <property type="project" value="TreeGrafter"/>
</dbReference>
<dbReference type="Pfam" id="PF09088">
    <property type="entry name" value="MIF4G_like"/>
    <property type="match status" value="1"/>
</dbReference>
<dbReference type="PANTHER" id="PTHR12412:SF2">
    <property type="entry name" value="NUCLEAR CAP-BINDING PROTEIN SUBUNIT 1"/>
    <property type="match status" value="1"/>
</dbReference>
<dbReference type="EMBL" id="KL198007">
    <property type="protein sequence ID" value="KDQ28831.1"/>
    <property type="molecule type" value="Genomic_DNA"/>
</dbReference>
<dbReference type="InterPro" id="IPR015174">
    <property type="entry name" value="MIF4G-like_typ-2"/>
</dbReference>
<reference evidence="5" key="1">
    <citation type="journal article" date="2014" name="Proc. Natl. Acad. Sci. U.S.A.">
        <title>Extensive sampling of basidiomycete genomes demonstrates inadequacy of the white-rot/brown-rot paradigm for wood decay fungi.</title>
        <authorList>
            <person name="Riley R."/>
            <person name="Salamov A.A."/>
            <person name="Brown D.W."/>
            <person name="Nagy L.G."/>
            <person name="Floudas D."/>
            <person name="Held B.W."/>
            <person name="Levasseur A."/>
            <person name="Lombard V."/>
            <person name="Morin E."/>
            <person name="Otillar R."/>
            <person name="Lindquist E.A."/>
            <person name="Sun H."/>
            <person name="LaButti K.M."/>
            <person name="Schmutz J."/>
            <person name="Jabbour D."/>
            <person name="Luo H."/>
            <person name="Baker S.E."/>
            <person name="Pisabarro A.G."/>
            <person name="Walton J.D."/>
            <person name="Blanchette R.A."/>
            <person name="Henrissat B."/>
            <person name="Martin F."/>
            <person name="Cullen D."/>
            <person name="Hibbett D.S."/>
            <person name="Grigoriev I.V."/>
        </authorList>
    </citation>
    <scope>NUCLEOTIDE SEQUENCE [LARGE SCALE GENOMIC DNA]</scope>
    <source>
        <strain evidence="5">PC15</strain>
    </source>
</reference>
<dbReference type="Proteomes" id="UP000027073">
    <property type="component" value="Unassembled WGS sequence"/>
</dbReference>
<proteinExistence type="predicted"/>
<dbReference type="InterPro" id="IPR016024">
    <property type="entry name" value="ARM-type_fold"/>
</dbReference>
<feature type="domain" description="MIF4G-like type 1" evidence="2">
    <location>
        <begin position="342"/>
        <end position="530"/>
    </location>
</feature>
<feature type="region of interest" description="Disordered" evidence="1">
    <location>
        <begin position="532"/>
        <end position="553"/>
    </location>
</feature>
<accession>A0A067NZ14</accession>
<dbReference type="OrthoDB" id="10252707at2759"/>
<protein>
    <recommendedName>
        <fullName evidence="6">MIF4G domain-containing protein</fullName>
    </recommendedName>
</protein>
<dbReference type="GO" id="GO:0006406">
    <property type="term" value="P:mRNA export from nucleus"/>
    <property type="evidence" value="ECO:0007669"/>
    <property type="project" value="InterPro"/>
</dbReference>
<evidence type="ECO:0000259" key="3">
    <source>
        <dbReference type="Pfam" id="PF09090"/>
    </source>
</evidence>
<evidence type="ECO:0000313" key="5">
    <source>
        <dbReference type="Proteomes" id="UP000027073"/>
    </source>
</evidence>
<dbReference type="Pfam" id="PF09090">
    <property type="entry name" value="MIF4G_like_2"/>
    <property type="match status" value="1"/>
</dbReference>
<dbReference type="STRING" id="1137138.A0A067NZ14"/>